<organism evidence="4 5">
    <name type="scientific">Sediminibacillus halophilus</name>
    <dbReference type="NCBI Taxonomy" id="482461"/>
    <lineage>
        <taxon>Bacteria</taxon>
        <taxon>Bacillati</taxon>
        <taxon>Bacillota</taxon>
        <taxon>Bacilli</taxon>
        <taxon>Bacillales</taxon>
        <taxon>Bacillaceae</taxon>
        <taxon>Sediminibacillus</taxon>
    </lineage>
</organism>
<evidence type="ECO:0000259" key="3">
    <source>
        <dbReference type="Pfam" id="PF14594"/>
    </source>
</evidence>
<evidence type="ECO:0000256" key="2">
    <source>
        <dbReference type="SAM" id="MobiDB-lite"/>
    </source>
</evidence>
<dbReference type="STRING" id="482461.SAMN05216244_1667"/>
<feature type="domain" description="Gp28/Gp37-like" evidence="3">
    <location>
        <begin position="4"/>
        <end position="377"/>
    </location>
</feature>
<accession>A0A1G9QU89</accession>
<dbReference type="RefSeq" id="WP_074598397.1">
    <property type="nucleotide sequence ID" value="NZ_FNHF01000002.1"/>
</dbReference>
<feature type="region of interest" description="Disordered" evidence="2">
    <location>
        <begin position="685"/>
        <end position="725"/>
    </location>
</feature>
<dbReference type="Gene3D" id="1.20.5.320">
    <property type="entry name" value="6-Phosphogluconate Dehydrogenase, domain 3"/>
    <property type="match status" value="2"/>
</dbReference>
<evidence type="ECO:0000313" key="5">
    <source>
        <dbReference type="Proteomes" id="UP000182347"/>
    </source>
</evidence>
<dbReference type="EMBL" id="FNHF01000002">
    <property type="protein sequence ID" value="SDM14558.1"/>
    <property type="molecule type" value="Genomic_DNA"/>
</dbReference>
<keyword evidence="5" id="KW-1185">Reference proteome</keyword>
<sequence>MKRPIRIYTPHLDLEKEIERYESLQFTRSFYGKGEFELHINRYMDGAELLKKGNIIVLDKKANKAGIILTREIALDEKGKASENWKITGYTLDGLISRRQTVPSSDDAGGYDRKSGDAETVMKHYVQKHFVNPEDPKRKMPMIEVAPNKHRGDHINWESRFKVVSDEFETIGKQSGLGWTVYADTANKKFIFDVMELKDLTKGNKSGFTPVVFSPDFGTIKDQSFTDSDKDYKNVGYVGGPGEGEDRVIVKVGEEAEGLERIETFIDARDVGSEDEELTDQEVEQQLKERGEQKLLEKGRLLSFEAQIFTPITEEVNRIPNGKPIAKTPFEYEVDFDIGCRVTILNKKWGIMLAAPIVELKEIHEVNGFTLEGTFGEAKPTLITKIKKRFDELTGVEQQEFPVQYSKVQLEKSIKYTNEGLTKEEQERIKQAEENLKKSKEHTEEYAEQKFYRGPTEPENKQLIWIDTSNPDQDLWKRWDEATNSWQIGPGGPQGVQGPPGQDGQTYWTWIKYADDELGNGMSDNPTGKSYMGISYNNESAVESSNPADYQWAKVEGPQGPEGPQGVEGPPGADGQPRYTWIRYADDEQGNGMSNIPDGKEYIGLSYNNVEQTESDDPADYSWSKYKGDKGEKGETGPQGIQGPPGEDGQPRFTWIRYADDVNGNGMSNYPDGKRYIGLAHNKTTATESTDPSDYTWAKIEGDTGPQGPEGNQGPQGPQGPNIVDTNTSFGVNWLVADYIKSLNGLNVGNGQFVVDDDGNVRFGGQLQGPSGTFGNVSVVDGNFVLKDSASGMEYNIASLQNYILDHSFELIRGNGNVDYDYMWLDYNSSDDNNVRSSLWKSIGRPRVGLRLDNNSHTVDFGKQSICVNKSNYVSQFIPAGNFKVDTTYSVSAFFRRQRNVGAGAQPRISVQLYDQIDGTIIETLKQTTFPRVPDDYSSVRRSTTFSIPASRKDDLVDYVAIRVVFWGAEDHWHAVDGAQLVMGAYPSVYAPEEGLYSFLSGTEDLTLREGVRFGHLSGATFDKYGNLHAPPSASAGAYWNIQDYEDNVILKVPWGSNGGDIQWKGINLTVMEHLWSGSIYPKGDQEAYPSKKLSECKTGWILVWSDYDVGSGSNNFNWVFSIVPKRFGMTSLEGGGCYFVTPNSDNTDHGAKYIYVYNDHIRGNDNNNVSPLNDVVLRYIFEC</sequence>
<evidence type="ECO:0000256" key="1">
    <source>
        <dbReference type="SAM" id="Coils"/>
    </source>
</evidence>
<dbReference type="AlphaFoldDB" id="A0A1G9QU89"/>
<dbReference type="PANTHER" id="PTHR24637">
    <property type="entry name" value="COLLAGEN"/>
    <property type="match status" value="1"/>
</dbReference>
<name>A0A1G9QU89_9BACI</name>
<gene>
    <name evidence="4" type="ORF">SAMN05216244_1667</name>
</gene>
<feature type="region of interest" description="Disordered" evidence="2">
    <location>
        <begin position="555"/>
        <end position="577"/>
    </location>
</feature>
<keyword evidence="1" id="KW-0175">Coiled coil</keyword>
<feature type="compositionally biased region" description="Basic and acidic residues" evidence="2">
    <location>
        <begin position="626"/>
        <end position="635"/>
    </location>
</feature>
<dbReference type="Pfam" id="PF14594">
    <property type="entry name" value="Sipho_Gp37"/>
    <property type="match status" value="1"/>
</dbReference>
<proteinExistence type="predicted"/>
<feature type="compositionally biased region" description="Low complexity" evidence="2">
    <location>
        <begin position="706"/>
        <end position="722"/>
    </location>
</feature>
<dbReference type="InterPro" id="IPR029432">
    <property type="entry name" value="Gp28/Gp37-like_dom"/>
</dbReference>
<reference evidence="5" key="1">
    <citation type="submission" date="2016-10" db="EMBL/GenBank/DDBJ databases">
        <authorList>
            <person name="Varghese N."/>
            <person name="Submissions S."/>
        </authorList>
    </citation>
    <scope>NUCLEOTIDE SEQUENCE [LARGE SCALE GENOMIC DNA]</scope>
    <source>
        <strain evidence="5">CGMCC 1.6199</strain>
    </source>
</reference>
<dbReference type="Proteomes" id="UP000182347">
    <property type="component" value="Unassembled WGS sequence"/>
</dbReference>
<feature type="compositionally biased region" description="Low complexity" evidence="2">
    <location>
        <begin position="555"/>
        <end position="571"/>
    </location>
</feature>
<feature type="region of interest" description="Disordered" evidence="2">
    <location>
        <begin position="611"/>
        <end position="651"/>
    </location>
</feature>
<protein>
    <submittedName>
        <fullName evidence="4">Virus ReqiPepy6 Gp37-like protein</fullName>
    </submittedName>
</protein>
<evidence type="ECO:0000313" key="4">
    <source>
        <dbReference type="EMBL" id="SDM14558.1"/>
    </source>
</evidence>
<feature type="coiled-coil region" evidence="1">
    <location>
        <begin position="422"/>
        <end position="449"/>
    </location>
</feature>
<dbReference type="OrthoDB" id="9255846at2"/>